<feature type="domain" description="Phosphatidylinositol transfer protein N-terminal" evidence="2">
    <location>
        <begin position="1"/>
        <end position="259"/>
    </location>
</feature>
<dbReference type="PANTHER" id="PTHR10658">
    <property type="entry name" value="PHOSPHATIDYLINOSITOL TRANSFER PROTEIN"/>
    <property type="match status" value="1"/>
</dbReference>
<accession>A0A443SLZ7</accession>
<dbReference type="GO" id="GO:0005737">
    <property type="term" value="C:cytoplasm"/>
    <property type="evidence" value="ECO:0007669"/>
    <property type="project" value="TreeGrafter"/>
</dbReference>
<comment type="caution">
    <text evidence="3">The sequence shown here is derived from an EMBL/GenBank/DDBJ whole genome shotgun (WGS) entry which is preliminary data.</text>
</comment>
<feature type="compositionally biased region" description="Basic and acidic residues" evidence="1">
    <location>
        <begin position="263"/>
        <end position="290"/>
    </location>
</feature>
<proteinExistence type="predicted"/>
<dbReference type="Gene3D" id="3.30.530.20">
    <property type="match status" value="1"/>
</dbReference>
<dbReference type="PANTHER" id="PTHR10658:SF81">
    <property type="entry name" value="PROTEIN RETINAL DEGENERATION B"/>
    <property type="match status" value="1"/>
</dbReference>
<dbReference type="GO" id="GO:0035091">
    <property type="term" value="F:phosphatidylinositol binding"/>
    <property type="evidence" value="ECO:0007669"/>
    <property type="project" value="TreeGrafter"/>
</dbReference>
<dbReference type="InterPro" id="IPR023393">
    <property type="entry name" value="START-like_dom_sf"/>
</dbReference>
<evidence type="ECO:0000313" key="4">
    <source>
        <dbReference type="Proteomes" id="UP000288716"/>
    </source>
</evidence>
<dbReference type="Pfam" id="PF02121">
    <property type="entry name" value="IP_trans"/>
    <property type="match status" value="1"/>
</dbReference>
<evidence type="ECO:0000313" key="3">
    <source>
        <dbReference type="EMBL" id="RWS28529.1"/>
    </source>
</evidence>
<dbReference type="FunFam" id="3.30.530.20:FF:000001">
    <property type="entry name" value="Phosphatidylinositol transfer protein membrane associated 2"/>
    <property type="match status" value="1"/>
</dbReference>
<evidence type="ECO:0000256" key="1">
    <source>
        <dbReference type="SAM" id="MobiDB-lite"/>
    </source>
</evidence>
<dbReference type="OrthoDB" id="18453at2759"/>
<dbReference type="STRING" id="299467.A0A443SLZ7"/>
<keyword evidence="4" id="KW-1185">Reference proteome</keyword>
<dbReference type="AlphaFoldDB" id="A0A443SLZ7"/>
<feature type="compositionally biased region" description="Polar residues" evidence="1">
    <location>
        <begin position="292"/>
        <end position="311"/>
    </location>
</feature>
<gene>
    <name evidence="3" type="ORF">B4U80_10801</name>
</gene>
<dbReference type="GO" id="GO:0008525">
    <property type="term" value="F:phosphatidylcholine transporter activity"/>
    <property type="evidence" value="ECO:0007669"/>
    <property type="project" value="TreeGrafter"/>
</dbReference>
<sequence length="363" mass="42073">MLIKEYRIPLPLSVEEYRVAQLYMIAKKSREESQGVGSGVEIIVNEPYTDGPSGSKNGQYTQKVFHVGQHLPGWLKALLPKSALIVEEEAWNAYPYTKTRYTCPFVEKFFIEIETKYFNDAGHQENVFQLDSADLGNRIVDVIDIVKDQLYGSDYVKQEDPKFYISHKTNRGPLSESWVQDYWRSQCDGDPTKAIMCAYKLCRVEFKYWGMQTKIEKFIHDSALRRVMLRAHRQAWAWQDEWFGLTMEDIRRLEKETQEALARKMAKSSDESELLDGRGSDNKLSGDRRSSKVSNAINKENDFDSSTLKMGTQSNTNIRTLSNTSEQNLRQSYNQKFDMNWKMTSFSNESDTTSNEEFYDAEG</sequence>
<dbReference type="InterPro" id="IPR001666">
    <property type="entry name" value="PI_transfer"/>
</dbReference>
<dbReference type="GO" id="GO:0008526">
    <property type="term" value="F:phosphatidylinositol transfer activity"/>
    <property type="evidence" value="ECO:0007669"/>
    <property type="project" value="TreeGrafter"/>
</dbReference>
<dbReference type="InterPro" id="IPR055261">
    <property type="entry name" value="PI_transfer_N"/>
</dbReference>
<dbReference type="GO" id="GO:0031210">
    <property type="term" value="F:phosphatidylcholine binding"/>
    <property type="evidence" value="ECO:0007669"/>
    <property type="project" value="TreeGrafter"/>
</dbReference>
<dbReference type="SUPFAM" id="SSF55961">
    <property type="entry name" value="Bet v1-like"/>
    <property type="match status" value="1"/>
</dbReference>
<organism evidence="3 4">
    <name type="scientific">Leptotrombidium deliense</name>
    <dbReference type="NCBI Taxonomy" id="299467"/>
    <lineage>
        <taxon>Eukaryota</taxon>
        <taxon>Metazoa</taxon>
        <taxon>Ecdysozoa</taxon>
        <taxon>Arthropoda</taxon>
        <taxon>Chelicerata</taxon>
        <taxon>Arachnida</taxon>
        <taxon>Acari</taxon>
        <taxon>Acariformes</taxon>
        <taxon>Trombidiformes</taxon>
        <taxon>Prostigmata</taxon>
        <taxon>Anystina</taxon>
        <taxon>Parasitengona</taxon>
        <taxon>Trombiculoidea</taxon>
        <taxon>Trombiculidae</taxon>
        <taxon>Leptotrombidium</taxon>
    </lineage>
</organism>
<evidence type="ECO:0000259" key="2">
    <source>
        <dbReference type="Pfam" id="PF02121"/>
    </source>
</evidence>
<feature type="region of interest" description="Disordered" evidence="1">
    <location>
        <begin position="263"/>
        <end position="311"/>
    </location>
</feature>
<protein>
    <submittedName>
        <fullName evidence="3">Protein retinal degeneration B-like protein</fullName>
    </submittedName>
</protein>
<dbReference type="PRINTS" id="PR00391">
    <property type="entry name" value="PITRANSFER"/>
</dbReference>
<dbReference type="EMBL" id="NCKV01001328">
    <property type="protein sequence ID" value="RWS28529.1"/>
    <property type="molecule type" value="Genomic_DNA"/>
</dbReference>
<name>A0A443SLZ7_9ACAR</name>
<reference evidence="3 4" key="1">
    <citation type="journal article" date="2018" name="Gigascience">
        <title>Genomes of trombidid mites reveal novel predicted allergens and laterally-transferred genes associated with secondary metabolism.</title>
        <authorList>
            <person name="Dong X."/>
            <person name="Chaisiri K."/>
            <person name="Xia D."/>
            <person name="Armstrong S.D."/>
            <person name="Fang Y."/>
            <person name="Donnelly M.J."/>
            <person name="Kadowaki T."/>
            <person name="McGarry J.W."/>
            <person name="Darby A.C."/>
            <person name="Makepeace B.L."/>
        </authorList>
    </citation>
    <scope>NUCLEOTIDE SEQUENCE [LARGE SCALE GENOMIC DNA]</scope>
    <source>
        <strain evidence="3">UoL-UT</strain>
    </source>
</reference>
<dbReference type="VEuPathDB" id="VectorBase:LDEU003514"/>
<dbReference type="Proteomes" id="UP000288716">
    <property type="component" value="Unassembled WGS sequence"/>
</dbReference>